<feature type="compositionally biased region" description="Polar residues" evidence="1">
    <location>
        <begin position="47"/>
        <end position="62"/>
    </location>
</feature>
<keyword evidence="3" id="KW-1185">Reference proteome</keyword>
<feature type="region of interest" description="Disordered" evidence="1">
    <location>
        <begin position="1"/>
        <end position="62"/>
    </location>
</feature>
<comment type="caution">
    <text evidence="2">The sequence shown here is derived from an EMBL/GenBank/DDBJ whole genome shotgun (WGS) entry which is preliminary data.</text>
</comment>
<dbReference type="AlphaFoldDB" id="A0A9P6M8M1"/>
<dbReference type="OrthoDB" id="2449823at2759"/>
<dbReference type="Proteomes" id="UP000749646">
    <property type="component" value="Unassembled WGS sequence"/>
</dbReference>
<gene>
    <name evidence="2" type="ORF">BGZ65_005209</name>
</gene>
<reference evidence="2" key="1">
    <citation type="journal article" date="2020" name="Fungal Divers.">
        <title>Resolving the Mortierellaceae phylogeny through synthesis of multi-gene phylogenetics and phylogenomics.</title>
        <authorList>
            <person name="Vandepol N."/>
            <person name="Liber J."/>
            <person name="Desiro A."/>
            <person name="Na H."/>
            <person name="Kennedy M."/>
            <person name="Barry K."/>
            <person name="Grigoriev I.V."/>
            <person name="Miller A.N."/>
            <person name="O'Donnell K."/>
            <person name="Stajich J.E."/>
            <person name="Bonito G."/>
        </authorList>
    </citation>
    <scope>NUCLEOTIDE SEQUENCE</scope>
    <source>
        <strain evidence="2">MES-2147</strain>
    </source>
</reference>
<feature type="compositionally biased region" description="Polar residues" evidence="1">
    <location>
        <begin position="1"/>
        <end position="10"/>
    </location>
</feature>
<feature type="non-terminal residue" evidence="2">
    <location>
        <position position="62"/>
    </location>
</feature>
<accession>A0A9P6M8M1</accession>
<dbReference type="EMBL" id="JAAAHW010003861">
    <property type="protein sequence ID" value="KAF9980343.1"/>
    <property type="molecule type" value="Genomic_DNA"/>
</dbReference>
<proteinExistence type="predicted"/>
<sequence>MSPVSQSTSDAPDRDNPRALQESDALHSDQGLVLKTQIPKKGRPISKHSSSASQSTPTLASF</sequence>
<evidence type="ECO:0000313" key="3">
    <source>
        <dbReference type="Proteomes" id="UP000749646"/>
    </source>
</evidence>
<name>A0A9P6M8M1_9FUNG</name>
<organism evidence="2 3">
    <name type="scientific">Modicella reniformis</name>
    <dbReference type="NCBI Taxonomy" id="1440133"/>
    <lineage>
        <taxon>Eukaryota</taxon>
        <taxon>Fungi</taxon>
        <taxon>Fungi incertae sedis</taxon>
        <taxon>Mucoromycota</taxon>
        <taxon>Mortierellomycotina</taxon>
        <taxon>Mortierellomycetes</taxon>
        <taxon>Mortierellales</taxon>
        <taxon>Mortierellaceae</taxon>
        <taxon>Modicella</taxon>
    </lineage>
</organism>
<evidence type="ECO:0000256" key="1">
    <source>
        <dbReference type="SAM" id="MobiDB-lite"/>
    </source>
</evidence>
<evidence type="ECO:0000313" key="2">
    <source>
        <dbReference type="EMBL" id="KAF9980343.1"/>
    </source>
</evidence>
<protein>
    <submittedName>
        <fullName evidence="2">Uncharacterized protein</fullName>
    </submittedName>
</protein>